<proteinExistence type="predicted"/>
<keyword evidence="4" id="KW-1185">Reference proteome</keyword>
<dbReference type="RefSeq" id="WP_126997204.1">
    <property type="nucleotide sequence ID" value="NZ_CP034346.1"/>
</dbReference>
<sequence length="223" mass="23799">MRIWLCLLLTASLLTSCQTASKKASPSQQTPSEKTTRTQNVKGHGPKGLSNTTGKSTQKQKQNTNATATGKNDQRSRQAHLESLAKKVPGVKGAHCVIMGKTAVVGIDVDGNLERARVGGIKYTVAEALRKDPQGTGAIVTADMDLSHRISEIGKKVSAGHPISGFATEMADIIGRIVPQMSSDTRPRAKSVPTKQGHHPPKKQEKSKVKSKNHTSSNSGSKY</sequence>
<dbReference type="OrthoDB" id="2381329at2"/>
<keyword evidence="2" id="KW-0732">Signal</keyword>
<dbReference type="Proteomes" id="UP000270678">
    <property type="component" value="Chromosome"/>
</dbReference>
<dbReference type="InterPro" id="IPR019076">
    <property type="entry name" value="Spore_lipoprot_YhcN/YlaJ-like"/>
</dbReference>
<protein>
    <submittedName>
        <fullName evidence="3">YhcN/YlaJ family sporulation lipoprotein</fullName>
    </submittedName>
</protein>
<dbReference type="Pfam" id="PF09580">
    <property type="entry name" value="Spore_YhcN_YlaJ"/>
    <property type="match status" value="1"/>
</dbReference>
<feature type="compositionally biased region" description="Polar residues" evidence="1">
    <location>
        <begin position="22"/>
        <end position="41"/>
    </location>
</feature>
<feature type="region of interest" description="Disordered" evidence="1">
    <location>
        <begin position="179"/>
        <end position="223"/>
    </location>
</feature>
<dbReference type="PROSITE" id="PS51257">
    <property type="entry name" value="PROKAR_LIPOPROTEIN"/>
    <property type="match status" value="1"/>
</dbReference>
<feature type="chain" id="PRO_5039003245" evidence="2">
    <location>
        <begin position="21"/>
        <end position="223"/>
    </location>
</feature>
<accession>A0A3Q9I7J5</accession>
<evidence type="ECO:0000256" key="1">
    <source>
        <dbReference type="SAM" id="MobiDB-lite"/>
    </source>
</evidence>
<evidence type="ECO:0000256" key="2">
    <source>
        <dbReference type="SAM" id="SignalP"/>
    </source>
</evidence>
<feature type="compositionally biased region" description="Polar residues" evidence="1">
    <location>
        <begin position="49"/>
        <end position="71"/>
    </location>
</feature>
<name>A0A3Q9I7J5_9BACL</name>
<gene>
    <name evidence="3" type="ORF">EI981_08485</name>
</gene>
<dbReference type="InterPro" id="IPR014247">
    <property type="entry name" value="Spore_lipoprot_YhcN/YlaJ"/>
</dbReference>
<keyword evidence="3" id="KW-0449">Lipoprotein</keyword>
<dbReference type="NCBIfam" id="TIGR02898">
    <property type="entry name" value="spore_YhcN_YlaJ"/>
    <property type="match status" value="1"/>
</dbReference>
<dbReference type="EMBL" id="CP034346">
    <property type="protein sequence ID" value="AZS14487.1"/>
    <property type="molecule type" value="Genomic_DNA"/>
</dbReference>
<dbReference type="KEGG" id="plut:EI981_08485"/>
<reference evidence="4" key="1">
    <citation type="submission" date="2018-12" db="EMBL/GenBank/DDBJ databases">
        <title>Complete genome sequence of Paenibacillus sp. MBLB1234.</title>
        <authorList>
            <person name="Nam Y.-D."/>
            <person name="Kang J."/>
            <person name="Chung W.-H."/>
            <person name="Park Y.S."/>
        </authorList>
    </citation>
    <scope>NUCLEOTIDE SEQUENCE [LARGE SCALE GENOMIC DNA]</scope>
    <source>
        <strain evidence="4">MBLB1234</strain>
    </source>
</reference>
<feature type="compositionally biased region" description="Polar residues" evidence="1">
    <location>
        <begin position="214"/>
        <end position="223"/>
    </location>
</feature>
<evidence type="ECO:0000313" key="4">
    <source>
        <dbReference type="Proteomes" id="UP000270678"/>
    </source>
</evidence>
<dbReference type="AlphaFoldDB" id="A0A3Q9I7J5"/>
<organism evidence="3 4">
    <name type="scientific">Paenibacillus lutimineralis</name>
    <dbReference type="NCBI Taxonomy" id="2707005"/>
    <lineage>
        <taxon>Bacteria</taxon>
        <taxon>Bacillati</taxon>
        <taxon>Bacillota</taxon>
        <taxon>Bacilli</taxon>
        <taxon>Bacillales</taxon>
        <taxon>Paenibacillaceae</taxon>
        <taxon>Paenibacillus</taxon>
    </lineage>
</organism>
<dbReference type="GO" id="GO:0030435">
    <property type="term" value="P:sporulation resulting in formation of a cellular spore"/>
    <property type="evidence" value="ECO:0007669"/>
    <property type="project" value="InterPro"/>
</dbReference>
<feature type="region of interest" description="Disordered" evidence="1">
    <location>
        <begin position="21"/>
        <end position="78"/>
    </location>
</feature>
<feature type="signal peptide" evidence="2">
    <location>
        <begin position="1"/>
        <end position="20"/>
    </location>
</feature>
<evidence type="ECO:0000313" key="3">
    <source>
        <dbReference type="EMBL" id="AZS14487.1"/>
    </source>
</evidence>